<evidence type="ECO:0000256" key="2">
    <source>
        <dbReference type="ARBA" id="ARBA00023180"/>
    </source>
</evidence>
<reference evidence="5" key="1">
    <citation type="submission" date="2016-01" db="EMBL/GenBank/DDBJ databases">
        <title>Complete genome sequence of Microbulbifer sp. CCB-MM1, a halophile isolated from Matang Mangrove Forest, Perak.</title>
        <authorList>
            <person name="Moh T.H."/>
            <person name="Dinesh B."/>
            <person name="Lau N.-S."/>
            <person name="Go F."/>
            <person name="Alexander Chong S.-C."/>
        </authorList>
    </citation>
    <scope>NUCLEOTIDE SEQUENCE [LARGE SCALE GENOMIC DNA]</scope>
    <source>
        <strain evidence="5">CCB-MM1</strain>
    </source>
</reference>
<dbReference type="PATRIC" id="fig|1769779.3.peg.1768"/>
<dbReference type="KEGG" id="micc:AUP74_01767"/>
<accession>A0A1C9W7T3</accession>
<evidence type="ECO:0000313" key="5">
    <source>
        <dbReference type="Proteomes" id="UP000095672"/>
    </source>
</evidence>
<organism evidence="4 5">
    <name type="scientific">Microbulbifer aggregans</name>
    <dbReference type="NCBI Taxonomy" id="1769779"/>
    <lineage>
        <taxon>Bacteria</taxon>
        <taxon>Pseudomonadati</taxon>
        <taxon>Pseudomonadota</taxon>
        <taxon>Gammaproteobacteria</taxon>
        <taxon>Cellvibrionales</taxon>
        <taxon>Microbulbiferaceae</taxon>
        <taxon>Microbulbifer</taxon>
    </lineage>
</organism>
<sequence length="309" mass="35600">MSKPNFFIVGAPKAGTTSIVSYLGESPEVYISPIKEPHFFSSDIRCSNFTQADCKSACIDIDRYLKKVPLQHLHIAFVKDIANYLELFREAQAELAIGEASTGYMYSEFAAQNIAKFSQSAKIIMLLRDPVDRAYSHWKMNVAAGKEPKNKPFSQALEDDFNKKTKGYCRSHLYVESGLYAAQVKRYFEFFPREQILIIKYENLVRAPEIVMTNLFNFLGVKPVEVDLHRRENVSRIIRFPKFLAFAKKMGVKYVFPNKVISLLKRLLDDSRKYFLSTSVKSELNKKFFLKDIETLESVCGIKFDEWKG</sequence>
<dbReference type="EMBL" id="CP014143">
    <property type="protein sequence ID" value="AOS97198.1"/>
    <property type="molecule type" value="Genomic_DNA"/>
</dbReference>
<dbReference type="STRING" id="1769779.AUP74_01767"/>
<dbReference type="RefSeq" id="WP_083260883.1">
    <property type="nucleotide sequence ID" value="NZ_CP014143.1"/>
</dbReference>
<dbReference type="Pfam" id="PF00685">
    <property type="entry name" value="Sulfotransfer_1"/>
    <property type="match status" value="1"/>
</dbReference>
<dbReference type="PANTHER" id="PTHR10605:SF56">
    <property type="entry name" value="BIFUNCTIONAL HEPARAN SULFATE N-DEACETYLASE_N-SULFOTRANSFERASE"/>
    <property type="match status" value="1"/>
</dbReference>
<dbReference type="OrthoDB" id="9075305at2"/>
<keyword evidence="2" id="KW-0325">Glycoprotein</keyword>
<dbReference type="InterPro" id="IPR037359">
    <property type="entry name" value="NST/OST"/>
</dbReference>
<dbReference type="AlphaFoldDB" id="A0A1C9W7T3"/>
<dbReference type="InterPro" id="IPR027417">
    <property type="entry name" value="P-loop_NTPase"/>
</dbReference>
<dbReference type="Proteomes" id="UP000095672">
    <property type="component" value="Chromosome"/>
</dbReference>
<keyword evidence="1 4" id="KW-0808">Transferase</keyword>
<evidence type="ECO:0000259" key="3">
    <source>
        <dbReference type="Pfam" id="PF00685"/>
    </source>
</evidence>
<dbReference type="PANTHER" id="PTHR10605">
    <property type="entry name" value="HEPARAN SULFATE SULFOTRANSFERASE"/>
    <property type="match status" value="1"/>
</dbReference>
<evidence type="ECO:0000256" key="1">
    <source>
        <dbReference type="ARBA" id="ARBA00022679"/>
    </source>
</evidence>
<feature type="domain" description="Sulfotransferase" evidence="3">
    <location>
        <begin position="4"/>
        <end position="231"/>
    </location>
</feature>
<dbReference type="InterPro" id="IPR000863">
    <property type="entry name" value="Sulfotransferase_dom"/>
</dbReference>
<dbReference type="Gene3D" id="3.40.50.300">
    <property type="entry name" value="P-loop containing nucleotide triphosphate hydrolases"/>
    <property type="match status" value="1"/>
</dbReference>
<proteinExistence type="predicted"/>
<gene>
    <name evidence="4" type="ORF">AUP74_01767</name>
</gene>
<name>A0A1C9W7T3_9GAMM</name>
<keyword evidence="5" id="KW-1185">Reference proteome</keyword>
<evidence type="ECO:0000313" key="4">
    <source>
        <dbReference type="EMBL" id="AOS97198.1"/>
    </source>
</evidence>
<protein>
    <submittedName>
        <fullName evidence="4">Sulfotransferase domain protein</fullName>
    </submittedName>
</protein>
<dbReference type="SUPFAM" id="SSF52540">
    <property type="entry name" value="P-loop containing nucleoside triphosphate hydrolases"/>
    <property type="match status" value="1"/>
</dbReference>
<dbReference type="GO" id="GO:0008146">
    <property type="term" value="F:sulfotransferase activity"/>
    <property type="evidence" value="ECO:0007669"/>
    <property type="project" value="InterPro"/>
</dbReference>